<evidence type="ECO:0000313" key="2">
    <source>
        <dbReference type="Proteomes" id="UP000887116"/>
    </source>
</evidence>
<name>A0A8X6JFT0_TRICU</name>
<gene>
    <name evidence="1" type="ORF">TNCT_576631</name>
</gene>
<dbReference type="AlphaFoldDB" id="A0A8X6JFT0"/>
<proteinExistence type="predicted"/>
<evidence type="ECO:0000313" key="1">
    <source>
        <dbReference type="EMBL" id="GFR04836.1"/>
    </source>
</evidence>
<organism evidence="1 2">
    <name type="scientific">Trichonephila clavata</name>
    <name type="common">Joro spider</name>
    <name type="synonym">Nephila clavata</name>
    <dbReference type="NCBI Taxonomy" id="2740835"/>
    <lineage>
        <taxon>Eukaryota</taxon>
        <taxon>Metazoa</taxon>
        <taxon>Ecdysozoa</taxon>
        <taxon>Arthropoda</taxon>
        <taxon>Chelicerata</taxon>
        <taxon>Arachnida</taxon>
        <taxon>Araneae</taxon>
        <taxon>Araneomorphae</taxon>
        <taxon>Entelegynae</taxon>
        <taxon>Araneoidea</taxon>
        <taxon>Nephilidae</taxon>
        <taxon>Trichonephila</taxon>
    </lineage>
</organism>
<dbReference type="OrthoDB" id="6427350at2759"/>
<keyword evidence="2" id="KW-1185">Reference proteome</keyword>
<protein>
    <submittedName>
        <fullName evidence="1">Uncharacterized protein</fullName>
    </submittedName>
</protein>
<dbReference type="Proteomes" id="UP000887116">
    <property type="component" value="Unassembled WGS sequence"/>
</dbReference>
<accession>A0A8X6JFT0</accession>
<reference evidence="1" key="1">
    <citation type="submission" date="2020-07" db="EMBL/GenBank/DDBJ databases">
        <title>Multicomponent nature underlies the extraordinary mechanical properties of spider dragline silk.</title>
        <authorList>
            <person name="Kono N."/>
            <person name="Nakamura H."/>
            <person name="Mori M."/>
            <person name="Yoshida Y."/>
            <person name="Ohtoshi R."/>
            <person name="Malay A.D."/>
            <person name="Moran D.A.P."/>
            <person name="Tomita M."/>
            <person name="Numata K."/>
            <person name="Arakawa K."/>
        </authorList>
    </citation>
    <scope>NUCLEOTIDE SEQUENCE</scope>
</reference>
<comment type="caution">
    <text evidence="1">The sequence shown here is derived from an EMBL/GenBank/DDBJ whole genome shotgun (WGS) entry which is preliminary data.</text>
</comment>
<sequence>MPHEKPWREYARPIPFDEHHRRIITDRVYSENKARRQWEKKYGKALQLYRADHLDHSDSLIKAGIGAKEHCVETFDFGCSKKIPFCDFRWKSDVNGLLGLQCTATAGFHVTRHKHDWYHIVQHYYICGLTAESVEGFSM</sequence>
<dbReference type="EMBL" id="BMAO01005930">
    <property type="protein sequence ID" value="GFR04836.1"/>
    <property type="molecule type" value="Genomic_DNA"/>
</dbReference>